<dbReference type="PANTHER" id="PTHR19211">
    <property type="entry name" value="ATP-BINDING TRANSPORT PROTEIN-RELATED"/>
    <property type="match status" value="1"/>
</dbReference>
<feature type="coiled-coil region" evidence="4">
    <location>
        <begin position="540"/>
        <end position="610"/>
    </location>
</feature>
<dbReference type="InterPro" id="IPR050611">
    <property type="entry name" value="ABCF"/>
</dbReference>
<accession>A0A396RUH5</accession>
<dbReference type="RefSeq" id="WP_118863254.1">
    <property type="nucleotide sequence ID" value="NZ_QWLV01000002.1"/>
</dbReference>
<organism evidence="6 7">
    <name type="scientific">Sphingomonas gilva</name>
    <dbReference type="NCBI Taxonomy" id="2305907"/>
    <lineage>
        <taxon>Bacteria</taxon>
        <taxon>Pseudomonadati</taxon>
        <taxon>Pseudomonadota</taxon>
        <taxon>Alphaproteobacteria</taxon>
        <taxon>Sphingomonadales</taxon>
        <taxon>Sphingomonadaceae</taxon>
        <taxon>Sphingomonas</taxon>
    </lineage>
</organism>
<dbReference type="EMBL" id="QWLV01000002">
    <property type="protein sequence ID" value="RHW18063.1"/>
    <property type="molecule type" value="Genomic_DNA"/>
</dbReference>
<name>A0A396RUH5_9SPHN</name>
<evidence type="ECO:0000256" key="3">
    <source>
        <dbReference type="ARBA" id="ARBA00022840"/>
    </source>
</evidence>
<feature type="domain" description="ABC transporter" evidence="5">
    <location>
        <begin position="309"/>
        <end position="524"/>
    </location>
</feature>
<dbReference type="Gene3D" id="3.40.50.300">
    <property type="entry name" value="P-loop containing nucleotide triphosphate hydrolases"/>
    <property type="match status" value="2"/>
</dbReference>
<dbReference type="SUPFAM" id="SSF52540">
    <property type="entry name" value="P-loop containing nucleoside triphosphate hydrolases"/>
    <property type="match status" value="2"/>
</dbReference>
<dbReference type="PROSITE" id="PS50893">
    <property type="entry name" value="ABC_TRANSPORTER_2"/>
    <property type="match status" value="2"/>
</dbReference>
<dbReference type="SMART" id="SM00382">
    <property type="entry name" value="AAA"/>
    <property type="match status" value="2"/>
</dbReference>
<dbReference type="OrthoDB" id="9808609at2"/>
<evidence type="ECO:0000256" key="1">
    <source>
        <dbReference type="ARBA" id="ARBA00022737"/>
    </source>
</evidence>
<dbReference type="PANTHER" id="PTHR19211:SF14">
    <property type="entry name" value="ATP-BINDING CASSETTE SUB-FAMILY F MEMBER 1"/>
    <property type="match status" value="1"/>
</dbReference>
<dbReference type="Pfam" id="PF00005">
    <property type="entry name" value="ABC_tran"/>
    <property type="match status" value="2"/>
</dbReference>
<dbReference type="PROSITE" id="PS00211">
    <property type="entry name" value="ABC_TRANSPORTER_1"/>
    <property type="match status" value="2"/>
</dbReference>
<dbReference type="GO" id="GO:0016887">
    <property type="term" value="F:ATP hydrolysis activity"/>
    <property type="evidence" value="ECO:0007669"/>
    <property type="project" value="InterPro"/>
</dbReference>
<dbReference type="InterPro" id="IPR003593">
    <property type="entry name" value="AAA+_ATPase"/>
</dbReference>
<proteinExistence type="predicted"/>
<dbReference type="InterPro" id="IPR032781">
    <property type="entry name" value="ABC_tran_Xtn"/>
</dbReference>
<dbReference type="Pfam" id="PF12848">
    <property type="entry name" value="ABC_tran_Xtn"/>
    <property type="match status" value="1"/>
</dbReference>
<dbReference type="Proteomes" id="UP000266693">
    <property type="component" value="Unassembled WGS sequence"/>
</dbReference>
<dbReference type="InterPro" id="IPR027417">
    <property type="entry name" value="P-loop_NTPase"/>
</dbReference>
<reference evidence="6 7" key="1">
    <citation type="submission" date="2018-08" db="EMBL/GenBank/DDBJ databases">
        <title>The multiple taxonomic identification of Sphingomonas gilva.</title>
        <authorList>
            <person name="Zhu D."/>
            <person name="Zheng S."/>
        </authorList>
    </citation>
    <scope>NUCLEOTIDE SEQUENCE [LARGE SCALE GENOMIC DNA]</scope>
    <source>
        <strain evidence="6 7">ZDH117</strain>
    </source>
</reference>
<protein>
    <submittedName>
        <fullName evidence="6">ABC transporter ATP-binding protein</fullName>
    </submittedName>
</protein>
<dbReference type="GO" id="GO:0005524">
    <property type="term" value="F:ATP binding"/>
    <property type="evidence" value="ECO:0007669"/>
    <property type="project" value="UniProtKB-KW"/>
</dbReference>
<evidence type="ECO:0000256" key="4">
    <source>
        <dbReference type="SAM" id="Coils"/>
    </source>
</evidence>
<comment type="caution">
    <text evidence="6">The sequence shown here is derived from an EMBL/GenBank/DDBJ whole genome shotgun (WGS) entry which is preliminary data.</text>
</comment>
<feature type="domain" description="ABC transporter" evidence="5">
    <location>
        <begin position="2"/>
        <end position="243"/>
    </location>
</feature>
<keyword evidence="1" id="KW-0677">Repeat</keyword>
<keyword evidence="4" id="KW-0175">Coiled coil</keyword>
<evidence type="ECO:0000259" key="5">
    <source>
        <dbReference type="PROSITE" id="PS50893"/>
    </source>
</evidence>
<gene>
    <name evidence="6" type="ORF">D1610_06090</name>
</gene>
<evidence type="ECO:0000256" key="2">
    <source>
        <dbReference type="ARBA" id="ARBA00022741"/>
    </source>
</evidence>
<dbReference type="FunFam" id="3.40.50.300:FF:000011">
    <property type="entry name" value="Putative ABC transporter ATP-binding component"/>
    <property type="match status" value="1"/>
</dbReference>
<keyword evidence="3 6" id="KW-0067">ATP-binding</keyword>
<dbReference type="InterPro" id="IPR003439">
    <property type="entry name" value="ABC_transporter-like_ATP-bd"/>
</dbReference>
<dbReference type="CDD" id="cd03221">
    <property type="entry name" value="ABCF_EF-3"/>
    <property type="match status" value="2"/>
</dbReference>
<sequence>MLNINDITVRLGGRVILDGASAALPPRSRVGLIGRNGAGKSTLVRVIAGLLEPDNGAAEMPRGARLGYIAQEAPAGSATPFETVLAADVERAALLAEAEACHDHDRIGEIHERLIAIDAHAAPARAARILVGLGFDEAAQARPLDSFSGGWKMRVALAALLFSQPDVLLLDEPSNHLDLEAVLWLEDFLKSYRATILIVSHERDFLNNVVDHILHLDRGKLTLYPGGYDAFERQRAERQAQQAAAREKQLAERAKLQDYVARNSARASTAKQAQSRVKALARMQPIAAVVDDPSLSFDFPDPSELRPPLITLDMASVGYGETTILSRLNLRLDPDDRIALLGRNGNGKTTLARLLAAQLAPMEGGMTASGKMRVGYFTQYQVEELDSGDTPLEHMTRQMKGATPGAVRAQLGRFGFSGDKATTRVGKLSGGERARLALALITRDAPHMLILDEPTNHLDVDAREALIQALNAYSGAVVVVSHDRHMLETTADRLVLVDQGTAREYDGSLDDYIQLVLSGDAKDAAKAGRKASKKEDRRAAAEARERGQALRKDAKAAEAEIARLGAERSAIDHAMFAPADARADLAKLTMTELMRRRAEVQAKLDAAEARWLEASEALEAVEA</sequence>
<dbReference type="InterPro" id="IPR017871">
    <property type="entry name" value="ABC_transporter-like_CS"/>
</dbReference>
<evidence type="ECO:0000313" key="7">
    <source>
        <dbReference type="Proteomes" id="UP000266693"/>
    </source>
</evidence>
<keyword evidence="7" id="KW-1185">Reference proteome</keyword>
<keyword evidence="2" id="KW-0547">Nucleotide-binding</keyword>
<evidence type="ECO:0000313" key="6">
    <source>
        <dbReference type="EMBL" id="RHW18063.1"/>
    </source>
</evidence>
<dbReference type="AlphaFoldDB" id="A0A396RUH5"/>